<comment type="similarity">
    <text evidence="3 12">Belongs to the ExbD/TolR family.</text>
</comment>
<sequence length="138" mass="14828">MAFHGFSASGQHGQPMAEINTTPLVDVMLVLLVVFLITAPLFHQAIGIDLPRTAATRAPQQDTVLHLALQRDGSLQLDGQAISQQQLDSRLHSARTSNPQLQLQADKATPYQAVAAVMALAQQAGVNRIVFVTQPLAQ</sequence>
<dbReference type="GO" id="GO:0022857">
    <property type="term" value="F:transmembrane transporter activity"/>
    <property type="evidence" value="ECO:0007669"/>
    <property type="project" value="InterPro"/>
</dbReference>
<evidence type="ECO:0000256" key="5">
    <source>
        <dbReference type="ARBA" id="ARBA00022448"/>
    </source>
</evidence>
<dbReference type="Pfam" id="PF02472">
    <property type="entry name" value="ExbD"/>
    <property type="match status" value="1"/>
</dbReference>
<evidence type="ECO:0000256" key="11">
    <source>
        <dbReference type="ARBA" id="ARBA00023136"/>
    </source>
</evidence>
<keyword evidence="6" id="KW-1003">Cell membrane</keyword>
<keyword evidence="11 13" id="KW-0472">Membrane</keyword>
<evidence type="ECO:0000256" key="2">
    <source>
        <dbReference type="ARBA" id="ARBA00004249"/>
    </source>
</evidence>
<dbReference type="GO" id="GO:0005886">
    <property type="term" value="C:plasma membrane"/>
    <property type="evidence" value="ECO:0007669"/>
    <property type="project" value="UniProtKB-SubCell"/>
</dbReference>
<evidence type="ECO:0000256" key="12">
    <source>
        <dbReference type="RuleBase" id="RU003879"/>
    </source>
</evidence>
<dbReference type="EMBL" id="RFAR01000038">
    <property type="protein sequence ID" value="RMC97963.1"/>
    <property type="molecule type" value="Genomic_DNA"/>
</dbReference>
<protein>
    <submittedName>
        <fullName evidence="14">Biopolymer transporter ExbD</fullName>
    </submittedName>
</protein>
<evidence type="ECO:0000256" key="9">
    <source>
        <dbReference type="ARBA" id="ARBA00022927"/>
    </source>
</evidence>
<dbReference type="Proteomes" id="UP000274139">
    <property type="component" value="Unassembled WGS sequence"/>
</dbReference>
<dbReference type="AlphaFoldDB" id="A0A454JIM2"/>
<keyword evidence="15" id="KW-1185">Reference proteome</keyword>
<comment type="subunit">
    <text evidence="4">The accessory proteins ExbB and ExbD seem to form a complex with TonB.</text>
</comment>
<evidence type="ECO:0000256" key="10">
    <source>
        <dbReference type="ARBA" id="ARBA00022989"/>
    </source>
</evidence>
<evidence type="ECO:0000256" key="1">
    <source>
        <dbReference type="ARBA" id="ARBA00003540"/>
    </source>
</evidence>
<keyword evidence="8 12" id="KW-0812">Transmembrane</keyword>
<evidence type="ECO:0000256" key="6">
    <source>
        <dbReference type="ARBA" id="ARBA00022475"/>
    </source>
</evidence>
<keyword evidence="5 12" id="KW-0813">Transport</keyword>
<comment type="subcellular location">
    <subcellularLocation>
        <location evidence="2">Cell inner membrane</location>
        <topology evidence="2">Single-pass type II membrane protein</topology>
    </subcellularLocation>
    <subcellularLocation>
        <location evidence="12">Cell membrane</location>
        <topology evidence="12">Single-pass type II membrane protein</topology>
    </subcellularLocation>
</comment>
<organism evidence="14 15">
    <name type="scientific">Aquitalea palustris</name>
    <dbReference type="NCBI Taxonomy" id="2480983"/>
    <lineage>
        <taxon>Bacteria</taxon>
        <taxon>Pseudomonadati</taxon>
        <taxon>Pseudomonadota</taxon>
        <taxon>Betaproteobacteria</taxon>
        <taxon>Neisseriales</taxon>
        <taxon>Chromobacteriaceae</taxon>
        <taxon>Aquitalea</taxon>
    </lineage>
</organism>
<proteinExistence type="inferred from homology"/>
<gene>
    <name evidence="14" type="ORF">EAY64_09750</name>
</gene>
<dbReference type="OrthoDB" id="9798629at2"/>
<evidence type="ECO:0000313" key="14">
    <source>
        <dbReference type="EMBL" id="RMC97963.1"/>
    </source>
</evidence>
<evidence type="ECO:0000256" key="7">
    <source>
        <dbReference type="ARBA" id="ARBA00022519"/>
    </source>
</evidence>
<keyword evidence="9 12" id="KW-0653">Protein transport</keyword>
<evidence type="ECO:0000256" key="8">
    <source>
        <dbReference type="ARBA" id="ARBA00022692"/>
    </source>
</evidence>
<keyword evidence="10 13" id="KW-1133">Transmembrane helix</keyword>
<dbReference type="Gene3D" id="3.30.420.270">
    <property type="match status" value="1"/>
</dbReference>
<comment type="caution">
    <text evidence="14">The sequence shown here is derived from an EMBL/GenBank/DDBJ whole genome shotgun (WGS) entry which is preliminary data.</text>
</comment>
<keyword evidence="7" id="KW-0997">Cell inner membrane</keyword>
<name>A0A454JIM2_9NEIS</name>
<reference evidence="14 15" key="1">
    <citation type="submission" date="2018-10" db="EMBL/GenBank/DDBJ databases">
        <title>Draft genome sequence of Aquitalea MWU14-2217 isolated from a wild cranberry bog in Provincetown, Massachusetts.</title>
        <authorList>
            <person name="Ebadzadsahrai G."/>
            <person name="Soby S."/>
        </authorList>
    </citation>
    <scope>NUCLEOTIDE SEQUENCE [LARGE SCALE GENOMIC DNA]</scope>
    <source>
        <strain evidence="14 15">MWU14-2217</strain>
    </source>
</reference>
<evidence type="ECO:0000313" key="15">
    <source>
        <dbReference type="Proteomes" id="UP000274139"/>
    </source>
</evidence>
<evidence type="ECO:0000256" key="3">
    <source>
        <dbReference type="ARBA" id="ARBA00005811"/>
    </source>
</evidence>
<dbReference type="PANTHER" id="PTHR30558">
    <property type="entry name" value="EXBD MEMBRANE COMPONENT OF PMF-DRIVEN MACROMOLECULE IMPORT SYSTEM"/>
    <property type="match status" value="1"/>
</dbReference>
<dbReference type="PANTHER" id="PTHR30558:SF12">
    <property type="entry name" value="BIOPOLYMER TRANSPORT PROTEIN EXBD"/>
    <property type="match status" value="1"/>
</dbReference>
<dbReference type="RefSeq" id="WP_103524582.1">
    <property type="nucleotide sequence ID" value="NZ_JAIZDC010000006.1"/>
</dbReference>
<dbReference type="GO" id="GO:0015031">
    <property type="term" value="P:protein transport"/>
    <property type="evidence" value="ECO:0007669"/>
    <property type="project" value="UniProtKB-KW"/>
</dbReference>
<comment type="function">
    <text evidence="1">Involved in the TonB-dependent energy-dependent transport of various receptor-bound substrates.</text>
</comment>
<dbReference type="InterPro" id="IPR003400">
    <property type="entry name" value="ExbD"/>
</dbReference>
<accession>A0A454JIM2</accession>
<evidence type="ECO:0000256" key="13">
    <source>
        <dbReference type="SAM" id="Phobius"/>
    </source>
</evidence>
<evidence type="ECO:0000256" key="4">
    <source>
        <dbReference type="ARBA" id="ARBA00011471"/>
    </source>
</evidence>
<feature type="transmembrane region" description="Helical" evidence="13">
    <location>
        <begin position="24"/>
        <end position="42"/>
    </location>
</feature>